<dbReference type="Pfam" id="PF00226">
    <property type="entry name" value="DnaJ"/>
    <property type="match status" value="1"/>
</dbReference>
<keyword evidence="2" id="KW-0812">Transmembrane</keyword>
<organism evidence="4 5">
    <name type="scientific">Ambispora leptoticha</name>
    <dbReference type="NCBI Taxonomy" id="144679"/>
    <lineage>
        <taxon>Eukaryota</taxon>
        <taxon>Fungi</taxon>
        <taxon>Fungi incertae sedis</taxon>
        <taxon>Mucoromycota</taxon>
        <taxon>Glomeromycotina</taxon>
        <taxon>Glomeromycetes</taxon>
        <taxon>Archaeosporales</taxon>
        <taxon>Ambisporaceae</taxon>
        <taxon>Ambispora</taxon>
    </lineage>
</organism>
<dbReference type="PANTHER" id="PTHR44360:SF1">
    <property type="entry name" value="DNAJ HOMOLOG SUBFAMILY B MEMBER 9"/>
    <property type="match status" value="1"/>
</dbReference>
<dbReference type="GO" id="GO:0051787">
    <property type="term" value="F:misfolded protein binding"/>
    <property type="evidence" value="ECO:0007669"/>
    <property type="project" value="TreeGrafter"/>
</dbReference>
<proteinExistence type="predicted"/>
<dbReference type="Gene3D" id="1.10.287.110">
    <property type="entry name" value="DnaJ domain"/>
    <property type="match status" value="1"/>
</dbReference>
<dbReference type="InterPro" id="IPR001623">
    <property type="entry name" value="DnaJ_domain"/>
</dbReference>
<dbReference type="InterPro" id="IPR036869">
    <property type="entry name" value="J_dom_sf"/>
</dbReference>
<dbReference type="SMART" id="SM00271">
    <property type="entry name" value="DnaJ"/>
    <property type="match status" value="1"/>
</dbReference>
<dbReference type="CDD" id="cd06257">
    <property type="entry name" value="DnaJ"/>
    <property type="match status" value="1"/>
</dbReference>
<dbReference type="Proteomes" id="UP000789508">
    <property type="component" value="Unassembled WGS sequence"/>
</dbReference>
<sequence>MTSYLLSFIGWTFLPQIVTNWLQSLYYGLTYRAGANVPKPGQPKYARHYKRIYILVVLAYLLYTIIEVDLSLQPNYYKILELRYHPDKNPTNEAEATYILIRTAYDTLNDPVKRFAYDRFGPDINRWDNAKAIRDYLNHGWTSYVEFYLGTGLFLLILNILGKGQFGRFWRFVTFFGMACIEAKMILYPSPPLFPSLFLPHRPIIFEQIIILRQVFITTFIGLSQVGPVISSDSSPAIRDSLHRLQVLSNITTEESNNQLRFGFEPFSRDQHAQLELKRKMEKLAVDDFLSSDPNYMQMYSQVHQRIITSRRKNA</sequence>
<dbReference type="OrthoDB" id="436519at2759"/>
<feature type="domain" description="J" evidence="3">
    <location>
        <begin position="51"/>
        <end position="121"/>
    </location>
</feature>
<keyword evidence="5" id="KW-1185">Reference proteome</keyword>
<dbReference type="GO" id="GO:0036503">
    <property type="term" value="P:ERAD pathway"/>
    <property type="evidence" value="ECO:0007669"/>
    <property type="project" value="TreeGrafter"/>
</dbReference>
<evidence type="ECO:0000256" key="1">
    <source>
        <dbReference type="ARBA" id="ARBA00023186"/>
    </source>
</evidence>
<dbReference type="GO" id="GO:0051087">
    <property type="term" value="F:protein-folding chaperone binding"/>
    <property type="evidence" value="ECO:0007669"/>
    <property type="project" value="TreeGrafter"/>
</dbReference>
<comment type="caution">
    <text evidence="4">The sequence shown here is derived from an EMBL/GenBank/DDBJ whole genome shotgun (WGS) entry which is preliminary data.</text>
</comment>
<reference evidence="4" key="1">
    <citation type="submission" date="2021-06" db="EMBL/GenBank/DDBJ databases">
        <authorList>
            <person name="Kallberg Y."/>
            <person name="Tangrot J."/>
            <person name="Rosling A."/>
        </authorList>
    </citation>
    <scope>NUCLEOTIDE SEQUENCE</scope>
    <source>
        <strain evidence="4">FL130A</strain>
    </source>
</reference>
<keyword evidence="1" id="KW-0143">Chaperone</keyword>
<feature type="transmembrane region" description="Helical" evidence="2">
    <location>
        <begin position="144"/>
        <end position="162"/>
    </location>
</feature>
<keyword evidence="2" id="KW-0472">Membrane</keyword>
<feature type="transmembrane region" description="Helical" evidence="2">
    <location>
        <begin position="52"/>
        <end position="72"/>
    </location>
</feature>
<dbReference type="GO" id="GO:0005783">
    <property type="term" value="C:endoplasmic reticulum"/>
    <property type="evidence" value="ECO:0007669"/>
    <property type="project" value="TreeGrafter"/>
</dbReference>
<dbReference type="PROSITE" id="PS50076">
    <property type="entry name" value="DNAJ_2"/>
    <property type="match status" value="1"/>
</dbReference>
<dbReference type="SUPFAM" id="SSF46565">
    <property type="entry name" value="Chaperone J-domain"/>
    <property type="match status" value="1"/>
</dbReference>
<protein>
    <submittedName>
        <fullName evidence="4">8170_t:CDS:1</fullName>
    </submittedName>
</protein>
<name>A0A9N8ZN73_9GLOM</name>
<keyword evidence="2" id="KW-1133">Transmembrane helix</keyword>
<dbReference type="InterPro" id="IPR051948">
    <property type="entry name" value="Hsp70_co-chaperone_J-domain"/>
</dbReference>
<accession>A0A9N8ZN73</accession>
<dbReference type="PANTHER" id="PTHR44360">
    <property type="entry name" value="DNAJ HOMOLOG SUBFAMILY B MEMBER 9"/>
    <property type="match status" value="1"/>
</dbReference>
<evidence type="ECO:0000259" key="3">
    <source>
        <dbReference type="PROSITE" id="PS50076"/>
    </source>
</evidence>
<feature type="transmembrane region" description="Helical" evidence="2">
    <location>
        <begin position="169"/>
        <end position="189"/>
    </location>
</feature>
<dbReference type="AlphaFoldDB" id="A0A9N8ZN73"/>
<dbReference type="PRINTS" id="PR00625">
    <property type="entry name" value="JDOMAIN"/>
</dbReference>
<dbReference type="EMBL" id="CAJVPS010000659">
    <property type="protein sequence ID" value="CAG8501498.1"/>
    <property type="molecule type" value="Genomic_DNA"/>
</dbReference>
<evidence type="ECO:0000313" key="5">
    <source>
        <dbReference type="Proteomes" id="UP000789508"/>
    </source>
</evidence>
<gene>
    <name evidence="4" type="ORF">ALEPTO_LOCUS3507</name>
</gene>
<evidence type="ECO:0000313" key="4">
    <source>
        <dbReference type="EMBL" id="CAG8501498.1"/>
    </source>
</evidence>
<evidence type="ECO:0000256" key="2">
    <source>
        <dbReference type="SAM" id="Phobius"/>
    </source>
</evidence>